<proteinExistence type="predicted"/>
<organism evidence="2 3">
    <name type="scientific">Collybiopsis confluens</name>
    <dbReference type="NCBI Taxonomy" id="2823264"/>
    <lineage>
        <taxon>Eukaryota</taxon>
        <taxon>Fungi</taxon>
        <taxon>Dikarya</taxon>
        <taxon>Basidiomycota</taxon>
        <taxon>Agaricomycotina</taxon>
        <taxon>Agaricomycetes</taxon>
        <taxon>Agaricomycetidae</taxon>
        <taxon>Agaricales</taxon>
        <taxon>Marasmiineae</taxon>
        <taxon>Omphalotaceae</taxon>
        <taxon>Collybiopsis</taxon>
    </lineage>
</organism>
<accession>A0A8H5HAE0</accession>
<evidence type="ECO:0000256" key="1">
    <source>
        <dbReference type="SAM" id="MobiDB-lite"/>
    </source>
</evidence>
<dbReference type="EMBL" id="JAACJN010000069">
    <property type="protein sequence ID" value="KAF5379586.1"/>
    <property type="molecule type" value="Genomic_DNA"/>
</dbReference>
<keyword evidence="3" id="KW-1185">Reference proteome</keyword>
<dbReference type="InterPro" id="IPR029058">
    <property type="entry name" value="AB_hydrolase_fold"/>
</dbReference>
<sequence>MSTSTSTVPKAEPEIKQPLHPSIIPRLDPEYVAFHNKYVQYGTPPEDIPWDPVKIRGGAGQEVGARKPLEVGKIEEFELKKGGHGRKMKAYTPHGEAPEAGWPIMIYFHGGASLARGGTVLDYNATPGGFALGGIDGERSIITNFCVGKIPWII</sequence>
<evidence type="ECO:0000313" key="3">
    <source>
        <dbReference type="Proteomes" id="UP000518752"/>
    </source>
</evidence>
<evidence type="ECO:0000313" key="2">
    <source>
        <dbReference type="EMBL" id="KAF5379586.1"/>
    </source>
</evidence>
<dbReference type="Gene3D" id="3.40.50.1820">
    <property type="entry name" value="alpha/beta hydrolase"/>
    <property type="match status" value="1"/>
</dbReference>
<reference evidence="2 3" key="1">
    <citation type="journal article" date="2020" name="ISME J.">
        <title>Uncovering the hidden diversity of litter-decomposition mechanisms in mushroom-forming fungi.</title>
        <authorList>
            <person name="Floudas D."/>
            <person name="Bentzer J."/>
            <person name="Ahren D."/>
            <person name="Johansson T."/>
            <person name="Persson P."/>
            <person name="Tunlid A."/>
        </authorList>
    </citation>
    <scope>NUCLEOTIDE SEQUENCE [LARGE SCALE GENOMIC DNA]</scope>
    <source>
        <strain evidence="2 3">CBS 406.79</strain>
    </source>
</reference>
<dbReference type="OrthoDB" id="3039262at2759"/>
<dbReference type="Proteomes" id="UP000518752">
    <property type="component" value="Unassembled WGS sequence"/>
</dbReference>
<protein>
    <submittedName>
        <fullName evidence="2">Uncharacterized protein</fullName>
    </submittedName>
</protein>
<dbReference type="SUPFAM" id="SSF53474">
    <property type="entry name" value="alpha/beta-Hydrolases"/>
    <property type="match status" value="1"/>
</dbReference>
<dbReference type="AlphaFoldDB" id="A0A8H5HAE0"/>
<feature type="region of interest" description="Disordered" evidence="1">
    <location>
        <begin position="1"/>
        <end position="21"/>
    </location>
</feature>
<comment type="caution">
    <text evidence="2">The sequence shown here is derived from an EMBL/GenBank/DDBJ whole genome shotgun (WGS) entry which is preliminary data.</text>
</comment>
<gene>
    <name evidence="2" type="ORF">D9757_009282</name>
</gene>
<name>A0A8H5HAE0_9AGAR</name>